<feature type="transmembrane region" description="Helical" evidence="7">
    <location>
        <begin position="410"/>
        <end position="432"/>
    </location>
</feature>
<dbReference type="PANTHER" id="PTHR30250:SF10">
    <property type="entry name" value="LIPOPOLYSACCHARIDE BIOSYNTHESIS PROTEIN WZXC"/>
    <property type="match status" value="1"/>
</dbReference>
<keyword evidence="5 7" id="KW-1133">Transmembrane helix</keyword>
<feature type="transmembrane region" description="Helical" evidence="7">
    <location>
        <begin position="357"/>
        <end position="373"/>
    </location>
</feature>
<feature type="transmembrane region" description="Helical" evidence="7">
    <location>
        <begin position="315"/>
        <end position="337"/>
    </location>
</feature>
<keyword evidence="6 7" id="KW-0472">Membrane</keyword>
<name>A0A1J5RIQ1_9ZZZZ</name>
<organism evidence="8">
    <name type="scientific">mine drainage metagenome</name>
    <dbReference type="NCBI Taxonomy" id="410659"/>
    <lineage>
        <taxon>unclassified sequences</taxon>
        <taxon>metagenomes</taxon>
        <taxon>ecological metagenomes</taxon>
    </lineage>
</organism>
<dbReference type="GO" id="GO:0005886">
    <property type="term" value="C:plasma membrane"/>
    <property type="evidence" value="ECO:0007669"/>
    <property type="project" value="UniProtKB-SubCell"/>
</dbReference>
<evidence type="ECO:0000313" key="8">
    <source>
        <dbReference type="EMBL" id="OIQ88005.1"/>
    </source>
</evidence>
<evidence type="ECO:0000256" key="6">
    <source>
        <dbReference type="ARBA" id="ARBA00023136"/>
    </source>
</evidence>
<dbReference type="AlphaFoldDB" id="A0A1J5RIQ1"/>
<accession>A0A1J5RIQ1</accession>
<feature type="transmembrane region" description="Helical" evidence="7">
    <location>
        <begin position="139"/>
        <end position="160"/>
    </location>
</feature>
<feature type="transmembrane region" description="Helical" evidence="7">
    <location>
        <begin position="385"/>
        <end position="404"/>
    </location>
</feature>
<comment type="subcellular location">
    <subcellularLocation>
        <location evidence="1">Cell membrane</location>
        <topology evidence="1">Multi-pass membrane protein</topology>
    </subcellularLocation>
</comment>
<evidence type="ECO:0000256" key="5">
    <source>
        <dbReference type="ARBA" id="ARBA00022989"/>
    </source>
</evidence>
<evidence type="ECO:0000256" key="3">
    <source>
        <dbReference type="ARBA" id="ARBA00022475"/>
    </source>
</evidence>
<feature type="transmembrane region" description="Helical" evidence="7">
    <location>
        <begin position="49"/>
        <end position="72"/>
    </location>
</feature>
<evidence type="ECO:0000256" key="1">
    <source>
        <dbReference type="ARBA" id="ARBA00004651"/>
    </source>
</evidence>
<evidence type="ECO:0008006" key="9">
    <source>
        <dbReference type="Google" id="ProtNLM"/>
    </source>
</evidence>
<dbReference type="PANTHER" id="PTHR30250">
    <property type="entry name" value="PST FAMILY PREDICTED COLANIC ACID TRANSPORTER"/>
    <property type="match status" value="1"/>
</dbReference>
<keyword evidence="3" id="KW-1003">Cell membrane</keyword>
<feature type="transmembrane region" description="Helical" evidence="7">
    <location>
        <begin position="273"/>
        <end position="294"/>
    </location>
</feature>
<evidence type="ECO:0000256" key="7">
    <source>
        <dbReference type="SAM" id="Phobius"/>
    </source>
</evidence>
<reference evidence="8" key="1">
    <citation type="submission" date="2016-10" db="EMBL/GenBank/DDBJ databases">
        <title>Sequence of Gallionella enrichment culture.</title>
        <authorList>
            <person name="Poehlein A."/>
            <person name="Muehling M."/>
            <person name="Daniel R."/>
        </authorList>
    </citation>
    <scope>NUCLEOTIDE SEQUENCE</scope>
</reference>
<feature type="transmembrane region" description="Helical" evidence="7">
    <location>
        <begin position="247"/>
        <end position="267"/>
    </location>
</feature>
<proteinExistence type="inferred from homology"/>
<evidence type="ECO:0000256" key="4">
    <source>
        <dbReference type="ARBA" id="ARBA00022692"/>
    </source>
</evidence>
<comment type="similarity">
    <text evidence="2">Belongs to the polysaccharide synthase family.</text>
</comment>
<dbReference type="InterPro" id="IPR050833">
    <property type="entry name" value="Poly_Biosynth_Transport"/>
</dbReference>
<comment type="caution">
    <text evidence="8">The sequence shown here is derived from an EMBL/GenBank/DDBJ whole genome shotgun (WGS) entry which is preliminary data.</text>
</comment>
<dbReference type="EMBL" id="MLJW01000392">
    <property type="protein sequence ID" value="OIQ88005.1"/>
    <property type="molecule type" value="Genomic_DNA"/>
</dbReference>
<sequence>MTKHSSPLQFFLALPNSFFVLMQRAWLSGSGVITVLAVAYNLTPAEQGWYYAFQSVAAIYILFDFGLSALIVQVTAKEAMGLALTTDGELIGDGAPRVAGFIKGVQRWYNYSSVACWILLPVGALVFQGRASSLSSNWLWPWVLLVLSTSASQIVSPWPFILEGLGQIREAYLLRLWQGVVGSVLVWVALFWGASIYAAAMRPLAITAVAIAWFVLTRPKLLRQIWAGNTAAFAWKDQISGLHGRTAVSWVAGYVLIHLYVPVLFSASGPTVAGQFGLSMTIANTLALFSQSWVTSSFPMLAQAAASRNWKRMDHAFSVAFRFGVALYLAGAIAVLLGFRALEGTHYGSRLLPLRELSVLLLAFFATHVATLLETQVRAYRRDPFALNSATCALITLAAVFPVAHADAAMGVASLSALVSIAIRLPWSVYLFRRSNQRWRYA</sequence>
<protein>
    <recommendedName>
        <fullName evidence="9">Polysaccharide biosynthesis protein</fullName>
    </recommendedName>
</protein>
<evidence type="ECO:0000256" key="2">
    <source>
        <dbReference type="ARBA" id="ARBA00007430"/>
    </source>
</evidence>
<gene>
    <name evidence="8" type="ORF">GALL_300970</name>
</gene>
<feature type="transmembrane region" description="Helical" evidence="7">
    <location>
        <begin position="172"/>
        <end position="190"/>
    </location>
</feature>
<feature type="transmembrane region" description="Helical" evidence="7">
    <location>
        <begin position="108"/>
        <end position="127"/>
    </location>
</feature>
<keyword evidence="4 7" id="KW-0812">Transmembrane</keyword>